<sequence length="641" mass="72594">MKIVPFLLFPGYYCILFAATRAWASSSSDAVTDIVTVALDKKRPFTHYWKRSFGSGHAALTLRLDWQAHLRRAVEDLGLQGVRHHGLLNDDMGVVTAPRQYNFSLVEESWRYQLSLNITPLVELSFMPAFLANCTWKSPDNQTVVNPGKEPCDTRWFRYNPITAMPIDCDDWYHLVRALVKHAVQTFGLKEIQKWRFEVWNEMWGTPFPEQYMKLYNASAHAVKDVHPTLRVGGPTTYEFTQLVEFVKLAQKQNIPFDFVSSHMYPTDDQCPRTDREPENWWPDCFLDHIKARKDRVDKLAPHNTEFLVTEFNVGCCIGSPQHDNHGAAAFVFRAIPPLEGIVDILSWWTFTDVFEEGTLVDQHTEYMQIYGLMTVSGIPKPAWRAFQMLHEHGGDQRLEVTLNQVNGRTFTTGGREDDYTPQSSGTCFTESNIHFARYDLGTVAEAKTVEACCDACRKNSECFVFSFFTNETKCLLKASDHGRKPYIDNVVSGWKSTLPRPAPAISVMATSKSKEQTAIFLGYWDANDIESIGANRTVKVMLKPSLQTQTGYHPPVASYSATEYRIDKTHANAIQVYQAMGSPPKPSPKQLEELMKASQVVPEPMEFADDGSLLVVLPPNSAVTVVLRENKDDMTASQLS</sequence>
<dbReference type="Gene3D" id="3.20.20.80">
    <property type="entry name" value="Glycosidases"/>
    <property type="match status" value="1"/>
</dbReference>
<keyword evidence="5" id="KW-0326">Glycosidase</keyword>
<dbReference type="PANTHER" id="PTHR12631">
    <property type="entry name" value="ALPHA-L-IDURONIDASE"/>
    <property type="match status" value="1"/>
</dbReference>
<evidence type="ECO:0000256" key="2">
    <source>
        <dbReference type="ARBA" id="ARBA00022737"/>
    </source>
</evidence>
<gene>
    <name evidence="9" type="ORF">SEMRO_2113_G315060.1</name>
</gene>
<dbReference type="PANTHER" id="PTHR12631:SF10">
    <property type="entry name" value="BETA-XYLOSIDASE-LIKE PROTEIN-RELATED"/>
    <property type="match status" value="1"/>
</dbReference>
<feature type="domain" description="Apple" evidence="8">
    <location>
        <begin position="428"/>
        <end position="492"/>
    </location>
</feature>
<keyword evidence="4" id="KW-1015">Disulfide bond</keyword>
<dbReference type="InterPro" id="IPR017853">
    <property type="entry name" value="GH"/>
</dbReference>
<evidence type="ECO:0000256" key="4">
    <source>
        <dbReference type="ARBA" id="ARBA00023157"/>
    </source>
</evidence>
<dbReference type="SUPFAM" id="SSF51011">
    <property type="entry name" value="Glycosyl hydrolase domain"/>
    <property type="match status" value="1"/>
</dbReference>
<reference evidence="9" key="1">
    <citation type="submission" date="2020-06" db="EMBL/GenBank/DDBJ databases">
        <authorList>
            <consortium name="Plant Systems Biology data submission"/>
        </authorList>
    </citation>
    <scope>NUCLEOTIDE SEQUENCE</scope>
    <source>
        <strain evidence="9">D6</strain>
    </source>
</reference>
<dbReference type="GO" id="GO:0004553">
    <property type="term" value="F:hydrolase activity, hydrolyzing O-glycosyl compounds"/>
    <property type="evidence" value="ECO:0007669"/>
    <property type="project" value="InterPro"/>
</dbReference>
<dbReference type="Proteomes" id="UP001153069">
    <property type="component" value="Unassembled WGS sequence"/>
</dbReference>
<dbReference type="Gene3D" id="3.50.4.10">
    <property type="entry name" value="Hepatocyte Growth Factor"/>
    <property type="match status" value="1"/>
</dbReference>
<comment type="caution">
    <text evidence="9">The sequence shown here is derived from an EMBL/GenBank/DDBJ whole genome shotgun (WGS) entry which is preliminary data.</text>
</comment>
<dbReference type="CDD" id="cd01100">
    <property type="entry name" value="APPLE_Factor_XI_like"/>
    <property type="match status" value="1"/>
</dbReference>
<feature type="chain" id="PRO_5040223883" evidence="7">
    <location>
        <begin position="25"/>
        <end position="641"/>
    </location>
</feature>
<dbReference type="InterPro" id="IPR003609">
    <property type="entry name" value="Pan_app"/>
</dbReference>
<dbReference type="InterPro" id="IPR049166">
    <property type="entry name" value="GH39_cat"/>
</dbReference>
<comment type="similarity">
    <text evidence="1">Belongs to the glycosyl hydrolase 39 family.</text>
</comment>
<evidence type="ECO:0000256" key="6">
    <source>
        <dbReference type="PIRSR" id="PIRSR600514-1"/>
    </source>
</evidence>
<name>A0A9N8HYX8_9STRA</name>
<evidence type="ECO:0000259" key="8">
    <source>
        <dbReference type="PROSITE" id="PS50948"/>
    </source>
</evidence>
<dbReference type="Gene3D" id="2.60.40.1500">
    <property type="entry name" value="Glycosyl hydrolase domain, family 39"/>
    <property type="match status" value="1"/>
</dbReference>
<dbReference type="GO" id="GO:0006508">
    <property type="term" value="P:proteolysis"/>
    <property type="evidence" value="ECO:0007669"/>
    <property type="project" value="InterPro"/>
</dbReference>
<dbReference type="Pfam" id="PF01229">
    <property type="entry name" value="Glyco_hydro_39"/>
    <property type="match status" value="1"/>
</dbReference>
<evidence type="ECO:0000313" key="10">
    <source>
        <dbReference type="Proteomes" id="UP001153069"/>
    </source>
</evidence>
<accession>A0A9N8HYX8</accession>
<dbReference type="Pfam" id="PF00024">
    <property type="entry name" value="PAN_1"/>
    <property type="match status" value="1"/>
</dbReference>
<organism evidence="9 10">
    <name type="scientific">Seminavis robusta</name>
    <dbReference type="NCBI Taxonomy" id="568900"/>
    <lineage>
        <taxon>Eukaryota</taxon>
        <taxon>Sar</taxon>
        <taxon>Stramenopiles</taxon>
        <taxon>Ochrophyta</taxon>
        <taxon>Bacillariophyta</taxon>
        <taxon>Bacillariophyceae</taxon>
        <taxon>Bacillariophycidae</taxon>
        <taxon>Naviculales</taxon>
        <taxon>Naviculaceae</taxon>
        <taxon>Seminavis</taxon>
    </lineage>
</organism>
<dbReference type="InterPro" id="IPR000514">
    <property type="entry name" value="Glyco_hydro_39"/>
</dbReference>
<dbReference type="GO" id="GO:0005576">
    <property type="term" value="C:extracellular region"/>
    <property type="evidence" value="ECO:0007669"/>
    <property type="project" value="InterPro"/>
</dbReference>
<dbReference type="EMBL" id="CAICTM010002111">
    <property type="protein sequence ID" value="CAB9527953.1"/>
    <property type="molecule type" value="Genomic_DNA"/>
</dbReference>
<keyword evidence="7" id="KW-0732">Signal</keyword>
<evidence type="ECO:0000256" key="7">
    <source>
        <dbReference type="SAM" id="SignalP"/>
    </source>
</evidence>
<keyword evidence="2" id="KW-0677">Repeat</keyword>
<dbReference type="InterPro" id="IPR051923">
    <property type="entry name" value="Glycosyl_Hydrolase_39"/>
</dbReference>
<evidence type="ECO:0000313" key="9">
    <source>
        <dbReference type="EMBL" id="CAB9527953.1"/>
    </source>
</evidence>
<dbReference type="InterPro" id="IPR000177">
    <property type="entry name" value="Apple"/>
</dbReference>
<evidence type="ECO:0000256" key="3">
    <source>
        <dbReference type="ARBA" id="ARBA00022801"/>
    </source>
</evidence>
<dbReference type="AlphaFoldDB" id="A0A9N8HYX8"/>
<dbReference type="OrthoDB" id="15153at2759"/>
<proteinExistence type="inferred from homology"/>
<dbReference type="SUPFAM" id="SSF57414">
    <property type="entry name" value="Hairpin loop containing domain-like"/>
    <property type="match status" value="1"/>
</dbReference>
<evidence type="ECO:0000256" key="1">
    <source>
        <dbReference type="ARBA" id="ARBA00008875"/>
    </source>
</evidence>
<keyword evidence="3" id="KW-0378">Hydrolase</keyword>
<dbReference type="SMART" id="SM00223">
    <property type="entry name" value="APPLE"/>
    <property type="match status" value="1"/>
</dbReference>
<dbReference type="PROSITE" id="PS50948">
    <property type="entry name" value="PAN"/>
    <property type="match status" value="1"/>
</dbReference>
<feature type="active site" description="Proton donor" evidence="6">
    <location>
        <position position="202"/>
    </location>
</feature>
<feature type="signal peptide" evidence="7">
    <location>
        <begin position="1"/>
        <end position="24"/>
    </location>
</feature>
<protein>
    <submittedName>
        <fullName evidence="9">Beta-xylosidase</fullName>
    </submittedName>
</protein>
<dbReference type="PRINTS" id="PR00745">
    <property type="entry name" value="GLHYDRLASE39"/>
</dbReference>
<evidence type="ECO:0000256" key="5">
    <source>
        <dbReference type="ARBA" id="ARBA00023295"/>
    </source>
</evidence>
<dbReference type="SUPFAM" id="SSF51445">
    <property type="entry name" value="(Trans)glycosidases"/>
    <property type="match status" value="1"/>
</dbReference>
<dbReference type="GO" id="GO:0005975">
    <property type="term" value="P:carbohydrate metabolic process"/>
    <property type="evidence" value="ECO:0007669"/>
    <property type="project" value="InterPro"/>
</dbReference>
<keyword evidence="10" id="KW-1185">Reference proteome</keyword>